<dbReference type="EMBL" id="JAHDVG010000484">
    <property type="protein sequence ID" value="KAH1170463.1"/>
    <property type="molecule type" value="Genomic_DNA"/>
</dbReference>
<keyword evidence="3" id="KW-1185">Reference proteome</keyword>
<evidence type="ECO:0000256" key="1">
    <source>
        <dbReference type="SAM" id="MobiDB-lite"/>
    </source>
</evidence>
<protein>
    <submittedName>
        <fullName evidence="2">Uncharacterized protein</fullName>
    </submittedName>
</protein>
<sequence length="130" mass="13784">MASAVRRQEQENTPQPWSALGKGACCISQRDPGVLCSRPAAHTAALPSVGQDEPVQTWGDEGSCQSEQGVLAAHTLPAWLGSPPGSVTFFSPMIVEVRQPAKPVRFPYPRAGAAQSESGTRWGELLNSSN</sequence>
<proteinExistence type="predicted"/>
<organism evidence="2 3">
    <name type="scientific">Mauremys mutica</name>
    <name type="common">yellowpond turtle</name>
    <dbReference type="NCBI Taxonomy" id="74926"/>
    <lineage>
        <taxon>Eukaryota</taxon>
        <taxon>Metazoa</taxon>
        <taxon>Chordata</taxon>
        <taxon>Craniata</taxon>
        <taxon>Vertebrata</taxon>
        <taxon>Euteleostomi</taxon>
        <taxon>Archelosauria</taxon>
        <taxon>Testudinata</taxon>
        <taxon>Testudines</taxon>
        <taxon>Cryptodira</taxon>
        <taxon>Durocryptodira</taxon>
        <taxon>Testudinoidea</taxon>
        <taxon>Geoemydidae</taxon>
        <taxon>Geoemydinae</taxon>
        <taxon>Mauremys</taxon>
    </lineage>
</organism>
<reference evidence="2" key="1">
    <citation type="submission" date="2021-09" db="EMBL/GenBank/DDBJ databases">
        <title>The genome of Mauremys mutica provides insights into the evolution of semi-aquatic lifestyle.</title>
        <authorList>
            <person name="Gong S."/>
            <person name="Gao Y."/>
        </authorList>
    </citation>
    <scope>NUCLEOTIDE SEQUENCE</scope>
    <source>
        <strain evidence="2">MM-2020</strain>
        <tissue evidence="2">Muscle</tissue>
    </source>
</reference>
<feature type="region of interest" description="Disordered" evidence="1">
    <location>
        <begin position="1"/>
        <end position="22"/>
    </location>
</feature>
<name>A0A9D3X0U2_9SAUR</name>
<feature type="region of interest" description="Disordered" evidence="1">
    <location>
        <begin position="108"/>
        <end position="130"/>
    </location>
</feature>
<gene>
    <name evidence="2" type="ORF">KIL84_001448</name>
</gene>
<comment type="caution">
    <text evidence="2">The sequence shown here is derived from an EMBL/GenBank/DDBJ whole genome shotgun (WGS) entry which is preliminary data.</text>
</comment>
<accession>A0A9D3X0U2</accession>
<feature type="compositionally biased region" description="Basic and acidic residues" evidence="1">
    <location>
        <begin position="1"/>
        <end position="10"/>
    </location>
</feature>
<evidence type="ECO:0000313" key="3">
    <source>
        <dbReference type="Proteomes" id="UP000827986"/>
    </source>
</evidence>
<evidence type="ECO:0000313" key="2">
    <source>
        <dbReference type="EMBL" id="KAH1170463.1"/>
    </source>
</evidence>
<dbReference type="AlphaFoldDB" id="A0A9D3X0U2"/>
<dbReference type="Proteomes" id="UP000827986">
    <property type="component" value="Unassembled WGS sequence"/>
</dbReference>